<proteinExistence type="predicted"/>
<accession>A0AAV5SHB1</accession>
<feature type="region of interest" description="Disordered" evidence="1">
    <location>
        <begin position="98"/>
        <end position="121"/>
    </location>
</feature>
<name>A0AAV5SHB1_9BILA</name>
<dbReference type="EMBL" id="BTSX01000001">
    <property type="protein sequence ID" value="GMS82042.1"/>
    <property type="molecule type" value="Genomic_DNA"/>
</dbReference>
<feature type="compositionally biased region" description="Polar residues" evidence="1">
    <location>
        <begin position="107"/>
        <end position="116"/>
    </location>
</feature>
<evidence type="ECO:0000313" key="2">
    <source>
        <dbReference type="EMBL" id="GMS82042.1"/>
    </source>
</evidence>
<keyword evidence="3" id="KW-1185">Reference proteome</keyword>
<gene>
    <name evidence="2" type="ORF">PENTCL1PPCAC_4217</name>
</gene>
<evidence type="ECO:0000313" key="3">
    <source>
        <dbReference type="Proteomes" id="UP001432027"/>
    </source>
</evidence>
<protein>
    <submittedName>
        <fullName evidence="2">Uncharacterized protein</fullName>
    </submittedName>
</protein>
<organism evidence="2 3">
    <name type="scientific">Pristionchus entomophagus</name>
    <dbReference type="NCBI Taxonomy" id="358040"/>
    <lineage>
        <taxon>Eukaryota</taxon>
        <taxon>Metazoa</taxon>
        <taxon>Ecdysozoa</taxon>
        <taxon>Nematoda</taxon>
        <taxon>Chromadorea</taxon>
        <taxon>Rhabditida</taxon>
        <taxon>Rhabditina</taxon>
        <taxon>Diplogasteromorpha</taxon>
        <taxon>Diplogasteroidea</taxon>
        <taxon>Neodiplogasteridae</taxon>
        <taxon>Pristionchus</taxon>
    </lineage>
</organism>
<comment type="caution">
    <text evidence="2">The sequence shown here is derived from an EMBL/GenBank/DDBJ whole genome shotgun (WGS) entry which is preliminary data.</text>
</comment>
<sequence length="167" mass="18271">MQPNTGPRKIRRMSNNVQTIGRYTANAPAHTACAPSDVVIVDEGHVLAGEPGDALPLRPHHVHRPAPEVRQQREHDETLHLDQVVAQGDAVDRAHGEVADQKRTHDQMQGSTNDVGSHQARDVPGRTVKYTSKNADVEKQSRDNGCTIDEAVIRVVLLEVPQGTGEH</sequence>
<evidence type="ECO:0000256" key="1">
    <source>
        <dbReference type="SAM" id="MobiDB-lite"/>
    </source>
</evidence>
<reference evidence="2" key="1">
    <citation type="submission" date="2023-10" db="EMBL/GenBank/DDBJ databases">
        <title>Genome assembly of Pristionchus species.</title>
        <authorList>
            <person name="Yoshida K."/>
            <person name="Sommer R.J."/>
        </authorList>
    </citation>
    <scope>NUCLEOTIDE SEQUENCE</scope>
    <source>
        <strain evidence="2">RS0144</strain>
    </source>
</reference>
<feature type="non-terminal residue" evidence="2">
    <location>
        <position position="167"/>
    </location>
</feature>
<dbReference type="Proteomes" id="UP001432027">
    <property type="component" value="Unassembled WGS sequence"/>
</dbReference>
<dbReference type="AlphaFoldDB" id="A0AAV5SHB1"/>